<evidence type="ECO:0000313" key="3">
    <source>
        <dbReference type="Proteomes" id="UP000261082"/>
    </source>
</evidence>
<evidence type="ECO:0000256" key="1">
    <source>
        <dbReference type="SAM" id="Phobius"/>
    </source>
</evidence>
<feature type="transmembrane region" description="Helical" evidence="1">
    <location>
        <begin position="44"/>
        <end position="62"/>
    </location>
</feature>
<protein>
    <submittedName>
        <fullName evidence="2">Uncharacterized protein</fullName>
    </submittedName>
</protein>
<dbReference type="RefSeq" id="WP_117157573.1">
    <property type="nucleotide sequence ID" value="NZ_QVID01000001.1"/>
</dbReference>
<keyword evidence="3" id="KW-1185">Reference proteome</keyword>
<dbReference type="EMBL" id="QVID01000001">
    <property type="protein sequence ID" value="RFN58545.1"/>
    <property type="molecule type" value="Genomic_DNA"/>
</dbReference>
<keyword evidence="1" id="KW-0812">Transmembrane</keyword>
<sequence>MKLYSKIILTIPVVIGLIYTLTFFSVDFFLWISKNIAPFEYQTLTVGIIIYPPMIYIIYRLWSFKNIEKEIKWNWTFLLILFTIVTMPMYIWKKDDELFKENKHNTIT</sequence>
<dbReference type="Proteomes" id="UP000261082">
    <property type="component" value="Unassembled WGS sequence"/>
</dbReference>
<keyword evidence="1" id="KW-1133">Transmembrane helix</keyword>
<accession>A0A3E1Q8T6</accession>
<keyword evidence="1" id="KW-0472">Membrane</keyword>
<proteinExistence type="predicted"/>
<name>A0A3E1Q8T6_9FLAO</name>
<dbReference type="AlphaFoldDB" id="A0A3E1Q8T6"/>
<feature type="transmembrane region" description="Helical" evidence="1">
    <location>
        <begin position="7"/>
        <end position="32"/>
    </location>
</feature>
<dbReference type="OrthoDB" id="1448781at2"/>
<gene>
    <name evidence="2" type="ORF">DZ858_00210</name>
</gene>
<evidence type="ECO:0000313" key="2">
    <source>
        <dbReference type="EMBL" id="RFN58545.1"/>
    </source>
</evidence>
<feature type="transmembrane region" description="Helical" evidence="1">
    <location>
        <begin position="74"/>
        <end position="92"/>
    </location>
</feature>
<reference evidence="2 3" key="1">
    <citation type="journal article" date="2007" name="Int. J. Syst. Evol. Microbiol.">
        <title>Marixanthomonas ophiurae gen. nov., sp. nov., a marine bacterium of the family Flavobacteriaceae isolated from a deep-sea brittle star.</title>
        <authorList>
            <person name="Romanenko L.A."/>
            <person name="Uchino M."/>
            <person name="Frolova G.M."/>
            <person name="Mikhailov V.V."/>
        </authorList>
    </citation>
    <scope>NUCLEOTIDE SEQUENCE [LARGE SCALE GENOMIC DNA]</scope>
    <source>
        <strain evidence="2 3">KMM 3046</strain>
    </source>
</reference>
<organism evidence="2 3">
    <name type="scientific">Marixanthomonas ophiurae</name>
    <dbReference type="NCBI Taxonomy" id="387659"/>
    <lineage>
        <taxon>Bacteria</taxon>
        <taxon>Pseudomonadati</taxon>
        <taxon>Bacteroidota</taxon>
        <taxon>Flavobacteriia</taxon>
        <taxon>Flavobacteriales</taxon>
        <taxon>Flavobacteriaceae</taxon>
        <taxon>Marixanthomonas</taxon>
    </lineage>
</organism>
<comment type="caution">
    <text evidence="2">The sequence shown here is derived from an EMBL/GenBank/DDBJ whole genome shotgun (WGS) entry which is preliminary data.</text>
</comment>